<protein>
    <submittedName>
        <fullName evidence="2">Uncharacterized protein</fullName>
    </submittedName>
</protein>
<accession>A0A0A8Z778</accession>
<feature type="region of interest" description="Disordered" evidence="1">
    <location>
        <begin position="44"/>
        <end position="64"/>
    </location>
</feature>
<name>A0A0A8Z778_ARUDO</name>
<evidence type="ECO:0000313" key="2">
    <source>
        <dbReference type="EMBL" id="JAD30717.1"/>
    </source>
</evidence>
<feature type="region of interest" description="Disordered" evidence="1">
    <location>
        <begin position="1"/>
        <end position="27"/>
    </location>
</feature>
<dbReference type="AlphaFoldDB" id="A0A0A8Z778"/>
<sequence>MGNATATGHRATPRETTKLRGGECGAQRPLKPVVSISGYRRYELPASSASSSSEQRTPCLACVR</sequence>
<dbReference type="EMBL" id="GBRH01267178">
    <property type="protein sequence ID" value="JAD30717.1"/>
    <property type="molecule type" value="Transcribed_RNA"/>
</dbReference>
<reference evidence="2" key="1">
    <citation type="submission" date="2014-09" db="EMBL/GenBank/DDBJ databases">
        <authorList>
            <person name="Magalhaes I.L.F."/>
            <person name="Oliveira U."/>
            <person name="Santos F.R."/>
            <person name="Vidigal T.H.D.A."/>
            <person name="Brescovit A.D."/>
            <person name="Santos A.J."/>
        </authorList>
    </citation>
    <scope>NUCLEOTIDE SEQUENCE</scope>
    <source>
        <tissue evidence="2">Shoot tissue taken approximately 20 cm above the soil surface</tissue>
    </source>
</reference>
<reference evidence="2" key="2">
    <citation type="journal article" date="2015" name="Data Brief">
        <title>Shoot transcriptome of the giant reed, Arundo donax.</title>
        <authorList>
            <person name="Barrero R.A."/>
            <person name="Guerrero F.D."/>
            <person name="Moolhuijzen P."/>
            <person name="Goolsby J.A."/>
            <person name="Tidwell J."/>
            <person name="Bellgard S.E."/>
            <person name="Bellgard M.I."/>
        </authorList>
    </citation>
    <scope>NUCLEOTIDE SEQUENCE</scope>
    <source>
        <tissue evidence="2">Shoot tissue taken approximately 20 cm above the soil surface</tissue>
    </source>
</reference>
<proteinExistence type="predicted"/>
<feature type="compositionally biased region" description="Basic and acidic residues" evidence="1">
    <location>
        <begin position="12"/>
        <end position="21"/>
    </location>
</feature>
<evidence type="ECO:0000256" key="1">
    <source>
        <dbReference type="SAM" id="MobiDB-lite"/>
    </source>
</evidence>
<organism evidence="2">
    <name type="scientific">Arundo donax</name>
    <name type="common">Giant reed</name>
    <name type="synonym">Donax arundinaceus</name>
    <dbReference type="NCBI Taxonomy" id="35708"/>
    <lineage>
        <taxon>Eukaryota</taxon>
        <taxon>Viridiplantae</taxon>
        <taxon>Streptophyta</taxon>
        <taxon>Embryophyta</taxon>
        <taxon>Tracheophyta</taxon>
        <taxon>Spermatophyta</taxon>
        <taxon>Magnoliopsida</taxon>
        <taxon>Liliopsida</taxon>
        <taxon>Poales</taxon>
        <taxon>Poaceae</taxon>
        <taxon>PACMAD clade</taxon>
        <taxon>Arundinoideae</taxon>
        <taxon>Arundineae</taxon>
        <taxon>Arundo</taxon>
    </lineage>
</organism>